<dbReference type="Proteomes" id="UP000548685">
    <property type="component" value="Unassembled WGS sequence"/>
</dbReference>
<dbReference type="OrthoDB" id="9149607at2"/>
<dbReference type="Gene3D" id="1.20.910.10">
    <property type="entry name" value="Heme oxygenase-like"/>
    <property type="match status" value="1"/>
</dbReference>
<dbReference type="CDD" id="cd19166">
    <property type="entry name" value="HemeO-bac"/>
    <property type="match status" value="1"/>
</dbReference>
<comment type="caution">
    <text evidence="2">The sequence shown here is derived from an EMBL/GenBank/DDBJ whole genome shotgun (WGS) entry which is preliminary data.</text>
</comment>
<dbReference type="EMBL" id="JACICE010000001">
    <property type="protein sequence ID" value="MBB3774332.1"/>
    <property type="molecule type" value="Genomic_DNA"/>
</dbReference>
<evidence type="ECO:0000313" key="2">
    <source>
        <dbReference type="EMBL" id="MXP38014.1"/>
    </source>
</evidence>
<dbReference type="SUPFAM" id="SSF48613">
    <property type="entry name" value="Heme oxygenase-like"/>
    <property type="match status" value="1"/>
</dbReference>
<dbReference type="RefSeq" id="WP_160760093.1">
    <property type="nucleotide sequence ID" value="NZ_BAAADZ010000002.1"/>
</dbReference>
<evidence type="ECO:0000313" key="3">
    <source>
        <dbReference type="Proteomes" id="UP000430021"/>
    </source>
</evidence>
<sequence>MAPVKDSAAADDSLRTHLRAATMAAHDLLDHAMQAASGWQTRSDYARFLALQHAARVPLEDWLAHHAPGDLSPPPQTPLLARDLAALGLGLPAPAPGLTASKPAAGEALGTAWVLAGSALGNRAIAKQVARIGGGEWPTAFLGDDTMMAFWQGLRARIERPAEPDEAEGATRAAEAVFAHFLAVAEHGHAPESLPA</sequence>
<proteinExistence type="predicted"/>
<dbReference type="AlphaFoldDB" id="A0A6I4UJM8"/>
<dbReference type="InterPro" id="IPR016084">
    <property type="entry name" value="Haem_Oase-like_multi-hlx"/>
</dbReference>
<accession>A0A6I4UJM8</accession>
<gene>
    <name evidence="1" type="ORF">FHS52_000275</name>
    <name evidence="2" type="ORF">GRI59_05210</name>
</gene>
<organism evidence="2 3">
    <name type="scientific">Erythrobacter ramosus</name>
    <dbReference type="NCBI Taxonomy" id="35811"/>
    <lineage>
        <taxon>Bacteria</taxon>
        <taxon>Pseudomonadati</taxon>
        <taxon>Pseudomonadota</taxon>
        <taxon>Alphaproteobacteria</taxon>
        <taxon>Sphingomonadales</taxon>
        <taxon>Erythrobacteraceae</taxon>
        <taxon>Erythrobacter/Porphyrobacter group</taxon>
        <taxon>Erythrobacter</taxon>
    </lineage>
</organism>
<name>A0A6I4UJM8_9SPHN</name>
<reference evidence="1 4" key="2">
    <citation type="submission" date="2020-08" db="EMBL/GenBank/DDBJ databases">
        <title>Genomic Encyclopedia of Type Strains, Phase IV (KMG-IV): sequencing the most valuable type-strain genomes for metagenomic binning, comparative biology and taxonomic classification.</title>
        <authorList>
            <person name="Goeker M."/>
        </authorList>
    </citation>
    <scope>NUCLEOTIDE SEQUENCE [LARGE SCALE GENOMIC DNA]</scope>
    <source>
        <strain evidence="1 4">DSM 8510</strain>
    </source>
</reference>
<evidence type="ECO:0000313" key="1">
    <source>
        <dbReference type="EMBL" id="MBB3774332.1"/>
    </source>
</evidence>
<dbReference type="Proteomes" id="UP000430021">
    <property type="component" value="Unassembled WGS sequence"/>
</dbReference>
<protein>
    <submittedName>
        <fullName evidence="1">Heme oxygenase</fullName>
    </submittedName>
</protein>
<reference evidence="2 3" key="1">
    <citation type="submission" date="2019-12" db="EMBL/GenBank/DDBJ databases">
        <title>Genomic-based taxomic classification of the family Erythrobacteraceae.</title>
        <authorList>
            <person name="Xu L."/>
        </authorList>
    </citation>
    <scope>NUCLEOTIDE SEQUENCE [LARGE SCALE GENOMIC DNA]</scope>
    <source>
        <strain evidence="2 3">JCM 10282</strain>
    </source>
</reference>
<dbReference type="EMBL" id="WTYB01000001">
    <property type="protein sequence ID" value="MXP38014.1"/>
    <property type="molecule type" value="Genomic_DNA"/>
</dbReference>
<keyword evidence="4" id="KW-1185">Reference proteome</keyword>
<evidence type="ECO:0000313" key="4">
    <source>
        <dbReference type="Proteomes" id="UP000548685"/>
    </source>
</evidence>